<dbReference type="InterPro" id="IPR009061">
    <property type="entry name" value="DNA-bd_dom_put_sf"/>
</dbReference>
<keyword evidence="4" id="KW-0804">Transcription</keyword>
<name>A0ABT5K091_9BURK</name>
<accession>A0ABT5K091</accession>
<dbReference type="PROSITE" id="PS50937">
    <property type="entry name" value="HTH_MERR_2"/>
    <property type="match status" value="1"/>
</dbReference>
<sequence length="133" mass="14457">MMYIGGISKLTGASPKAIRHYESLGLLGEVTRSGSYRVYSDDEVRQIKLIRLAQALGFRLSELRPFLQRAGKPDWPGLARQVGRRRAQVSEEIARLQQLDSQLAEIDACLGGAARGQAAPARARRAASPTPAA</sequence>
<evidence type="ECO:0000259" key="5">
    <source>
        <dbReference type="PROSITE" id="PS50937"/>
    </source>
</evidence>
<dbReference type="SMART" id="SM00422">
    <property type="entry name" value="HTH_MERR"/>
    <property type="match status" value="1"/>
</dbReference>
<evidence type="ECO:0000256" key="3">
    <source>
        <dbReference type="ARBA" id="ARBA00023125"/>
    </source>
</evidence>
<dbReference type="SUPFAM" id="SSF46955">
    <property type="entry name" value="Putative DNA-binding domain"/>
    <property type="match status" value="1"/>
</dbReference>
<dbReference type="Pfam" id="PF13411">
    <property type="entry name" value="MerR_1"/>
    <property type="match status" value="1"/>
</dbReference>
<evidence type="ECO:0000256" key="1">
    <source>
        <dbReference type="ARBA" id="ARBA00022491"/>
    </source>
</evidence>
<dbReference type="PRINTS" id="PR00040">
    <property type="entry name" value="HTHMERR"/>
</dbReference>
<gene>
    <name evidence="6" type="ORF">OIK44_12425</name>
</gene>
<evidence type="ECO:0000256" key="4">
    <source>
        <dbReference type="ARBA" id="ARBA00023163"/>
    </source>
</evidence>
<protein>
    <submittedName>
        <fullName evidence="6">MerR family transcriptional regulator</fullName>
    </submittedName>
</protein>
<dbReference type="PANTHER" id="PTHR30204">
    <property type="entry name" value="REDOX-CYCLING DRUG-SENSING TRANSCRIPTIONAL ACTIVATOR SOXR"/>
    <property type="match status" value="1"/>
</dbReference>
<dbReference type="Proteomes" id="UP001221208">
    <property type="component" value="Unassembled WGS sequence"/>
</dbReference>
<dbReference type="Gene3D" id="1.10.1660.10">
    <property type="match status" value="1"/>
</dbReference>
<dbReference type="InterPro" id="IPR000551">
    <property type="entry name" value="MerR-type_HTH_dom"/>
</dbReference>
<keyword evidence="2" id="KW-0805">Transcription regulation</keyword>
<dbReference type="InterPro" id="IPR047057">
    <property type="entry name" value="MerR_fam"/>
</dbReference>
<dbReference type="RefSeq" id="WP_273671069.1">
    <property type="nucleotide sequence ID" value="NZ_JAQQXR010000004.1"/>
</dbReference>
<dbReference type="PANTHER" id="PTHR30204:SF69">
    <property type="entry name" value="MERR-FAMILY TRANSCRIPTIONAL REGULATOR"/>
    <property type="match status" value="1"/>
</dbReference>
<keyword evidence="1" id="KW-0678">Repressor</keyword>
<evidence type="ECO:0000313" key="6">
    <source>
        <dbReference type="EMBL" id="MDC8758392.1"/>
    </source>
</evidence>
<keyword evidence="7" id="KW-1185">Reference proteome</keyword>
<reference evidence="6 7" key="1">
    <citation type="submission" date="2022-10" db="EMBL/GenBank/DDBJ databases">
        <title>Janthinobacterium sp. hw3 Genome sequencing.</title>
        <authorList>
            <person name="Park S."/>
        </authorList>
    </citation>
    <scope>NUCLEOTIDE SEQUENCE [LARGE SCALE GENOMIC DNA]</scope>
    <source>
        <strain evidence="7">hw3</strain>
    </source>
</reference>
<keyword evidence="3" id="KW-0238">DNA-binding</keyword>
<proteinExistence type="predicted"/>
<evidence type="ECO:0000313" key="7">
    <source>
        <dbReference type="Proteomes" id="UP001221208"/>
    </source>
</evidence>
<dbReference type="EMBL" id="JAQQXR010000004">
    <property type="protein sequence ID" value="MDC8758392.1"/>
    <property type="molecule type" value="Genomic_DNA"/>
</dbReference>
<feature type="domain" description="HTH merR-type" evidence="5">
    <location>
        <begin position="1"/>
        <end position="69"/>
    </location>
</feature>
<organism evidence="6 7">
    <name type="scientific">Janthinobacterium fluminis</name>
    <dbReference type="NCBI Taxonomy" id="2987524"/>
    <lineage>
        <taxon>Bacteria</taxon>
        <taxon>Pseudomonadati</taxon>
        <taxon>Pseudomonadota</taxon>
        <taxon>Betaproteobacteria</taxon>
        <taxon>Burkholderiales</taxon>
        <taxon>Oxalobacteraceae</taxon>
        <taxon>Janthinobacterium</taxon>
    </lineage>
</organism>
<comment type="caution">
    <text evidence="6">The sequence shown here is derived from an EMBL/GenBank/DDBJ whole genome shotgun (WGS) entry which is preliminary data.</text>
</comment>
<evidence type="ECO:0000256" key="2">
    <source>
        <dbReference type="ARBA" id="ARBA00023015"/>
    </source>
</evidence>